<dbReference type="SMART" id="SM00481">
    <property type="entry name" value="POLIIIAc"/>
    <property type="match status" value="1"/>
</dbReference>
<dbReference type="Proteomes" id="UP000030008">
    <property type="component" value="Unassembled WGS sequence"/>
</dbReference>
<dbReference type="RefSeq" id="WP_044907058.1">
    <property type="nucleotide sequence ID" value="NZ_JQIF01000092.1"/>
</dbReference>
<evidence type="ECO:0000259" key="1">
    <source>
        <dbReference type="SMART" id="SM00481"/>
    </source>
</evidence>
<evidence type="ECO:0000313" key="2">
    <source>
        <dbReference type="EMBL" id="KGJ51898.1"/>
    </source>
</evidence>
<dbReference type="CDD" id="cd07438">
    <property type="entry name" value="PHP_HisPPase_AMP"/>
    <property type="match status" value="1"/>
</dbReference>
<evidence type="ECO:0000313" key="3">
    <source>
        <dbReference type="Proteomes" id="UP000030008"/>
    </source>
</evidence>
<gene>
    <name evidence="2" type="ORF">CIAN88_17495</name>
</gene>
<dbReference type="Gene3D" id="1.10.150.650">
    <property type="match status" value="1"/>
</dbReference>
<dbReference type="InterPro" id="IPR004013">
    <property type="entry name" value="PHP_dom"/>
</dbReference>
<feature type="domain" description="Polymerase/histidinol phosphatase N-terminal" evidence="1">
    <location>
        <begin position="4"/>
        <end position="70"/>
    </location>
</feature>
<dbReference type="GO" id="GO:0035312">
    <property type="term" value="F:5'-3' DNA exonuclease activity"/>
    <property type="evidence" value="ECO:0007669"/>
    <property type="project" value="TreeGrafter"/>
</dbReference>
<accession>A0A099I4Y5</accession>
<protein>
    <submittedName>
        <fullName evidence="2">Histidinol phosphatase</fullName>
    </submittedName>
</protein>
<name>A0A099I4Y5_CLOIN</name>
<proteinExistence type="predicted"/>
<dbReference type="InterPro" id="IPR016195">
    <property type="entry name" value="Pol/histidinol_Pase-like"/>
</dbReference>
<dbReference type="InterPro" id="IPR003141">
    <property type="entry name" value="Pol/His_phosphatase_N"/>
</dbReference>
<dbReference type="EMBL" id="JQIF01000092">
    <property type="protein sequence ID" value="KGJ51898.1"/>
    <property type="molecule type" value="Genomic_DNA"/>
</dbReference>
<dbReference type="InterPro" id="IPR052018">
    <property type="entry name" value="PHP_domain"/>
</dbReference>
<dbReference type="GO" id="GO:0004534">
    <property type="term" value="F:5'-3' RNA exonuclease activity"/>
    <property type="evidence" value="ECO:0007669"/>
    <property type="project" value="TreeGrafter"/>
</dbReference>
<dbReference type="SUPFAM" id="SSF89550">
    <property type="entry name" value="PHP domain-like"/>
    <property type="match status" value="1"/>
</dbReference>
<dbReference type="PANTHER" id="PTHR42924:SF3">
    <property type="entry name" value="POLYMERASE_HISTIDINOL PHOSPHATASE N-TERMINAL DOMAIN-CONTAINING PROTEIN"/>
    <property type="match status" value="1"/>
</dbReference>
<reference evidence="2 3" key="1">
    <citation type="submission" date="2014-08" db="EMBL/GenBank/DDBJ databases">
        <title>Clostridium innocuum, an unnegligible vancomycin-resistant pathogen causing extra-intestinal infections.</title>
        <authorList>
            <person name="Feng Y."/>
            <person name="Chiu C.-H."/>
        </authorList>
    </citation>
    <scope>NUCLEOTIDE SEQUENCE [LARGE SCALE GENOMIC DNA]</scope>
    <source>
        <strain evidence="2 3">AN88</strain>
    </source>
</reference>
<dbReference type="AlphaFoldDB" id="A0A099I4Y5"/>
<comment type="caution">
    <text evidence="2">The sequence shown here is derived from an EMBL/GenBank/DDBJ whole genome shotgun (WGS) entry which is preliminary data.</text>
</comment>
<dbReference type="Pfam" id="PF02811">
    <property type="entry name" value="PHP"/>
    <property type="match status" value="1"/>
</dbReference>
<sequence>MNSFDLHMHSCYSNDGEFTPQELIHMADEAHLTTIALSDHNTPKGIADMVRLGEAKGIRVIPAMEFDTLFEELEVHVLGYGIDYEQPYFQSLFDSLSERKKAVQIQRVEKIREVFDLDIDPAALLKRYAGKNPFPAIVHHIMEQYKDKEEFADYQPGGRRCEPQPVNFYWDMCSAGKPCYVRVEYSSLKDTVQRIHDAGGIAVLAHPWLNFYQREERLQRALDEGIDGIEAYSNYHEAKHNRYYDAYCRRHGVLMSCGSDFHGKMKPKIRMGEYGYEKDDGEDILQAFLKRLAK</sequence>
<organism evidence="2 3">
    <name type="scientific">Clostridium innocuum</name>
    <dbReference type="NCBI Taxonomy" id="1522"/>
    <lineage>
        <taxon>Bacteria</taxon>
        <taxon>Bacillati</taxon>
        <taxon>Bacillota</taxon>
        <taxon>Clostridia</taxon>
        <taxon>Eubacteriales</taxon>
        <taxon>Clostridiaceae</taxon>
        <taxon>Clostridium</taxon>
    </lineage>
</organism>
<dbReference type="PANTHER" id="PTHR42924">
    <property type="entry name" value="EXONUCLEASE"/>
    <property type="match status" value="1"/>
</dbReference>
<dbReference type="Gene3D" id="3.20.20.140">
    <property type="entry name" value="Metal-dependent hydrolases"/>
    <property type="match status" value="1"/>
</dbReference>